<dbReference type="AlphaFoldDB" id="A0A6B2NUP9"/>
<accession>A0A6B2NUP9</accession>
<proteinExistence type="predicted"/>
<sequence>MDDLRKAEVEVWNGLKEDVAAVVAARTLLRLLPNLSFGKISQNPAINLTADFRRALTQVIDLTGANRSLERGQAFELVRLTLQSTIQVSEELAQKAPYYAAKAAEAAAKAGSHSSPASTAQAARDAAHYASSATRASEAASISRTICRLVLEKSHRDTEMPHLNWSTVMYRERRTENGKQAAQ</sequence>
<comment type="caution">
    <text evidence="1">The sequence shown here is derived from an EMBL/GenBank/DDBJ whole genome shotgun (WGS) entry which is preliminary data.</text>
</comment>
<dbReference type="EMBL" id="JAAGOX010000016">
    <property type="protein sequence ID" value="NDW45625.1"/>
    <property type="molecule type" value="Genomic_DNA"/>
</dbReference>
<feature type="non-terminal residue" evidence="1">
    <location>
        <position position="183"/>
    </location>
</feature>
<organism evidence="1">
    <name type="scientific">Ruegeria sp. PrR005</name>
    <dbReference type="NCBI Taxonomy" id="2706882"/>
    <lineage>
        <taxon>Bacteria</taxon>
        <taxon>Pseudomonadati</taxon>
        <taxon>Pseudomonadota</taxon>
        <taxon>Alphaproteobacteria</taxon>
        <taxon>Rhodobacterales</taxon>
        <taxon>Roseobacteraceae</taxon>
        <taxon>Ruegeria</taxon>
    </lineage>
</organism>
<name>A0A6B2NUP9_9RHOB</name>
<protein>
    <submittedName>
        <fullName evidence="1">Uncharacterized protein</fullName>
    </submittedName>
</protein>
<evidence type="ECO:0000313" key="1">
    <source>
        <dbReference type="EMBL" id="NDW45625.1"/>
    </source>
</evidence>
<gene>
    <name evidence="1" type="ORF">G0P99_11705</name>
</gene>
<dbReference type="RefSeq" id="WP_164129957.1">
    <property type="nucleotide sequence ID" value="NZ_JAAGOX010000016.1"/>
</dbReference>
<reference evidence="1" key="1">
    <citation type="submission" date="2020-02" db="EMBL/GenBank/DDBJ databases">
        <title>Delineation of the pyrene-degrading pathway in Roseobacter clade bacteria by genomic analysis.</title>
        <authorList>
            <person name="Zhou H."/>
            <person name="Wang H."/>
        </authorList>
    </citation>
    <scope>NUCLEOTIDE SEQUENCE</scope>
    <source>
        <strain evidence="1">PrR005</strain>
    </source>
</reference>